<name>A0A976II90_BRELC</name>
<dbReference type="Proteomes" id="UP000294530">
    <property type="component" value="Unassembled WGS sequence"/>
</dbReference>
<keyword evidence="2" id="KW-1185">Reference proteome</keyword>
<dbReference type="AlphaFoldDB" id="A0A976II90"/>
<protein>
    <recommendedName>
        <fullName evidence="3">Endonuclease/exonuclease/phosphatase domain-containing protein</fullName>
    </recommendedName>
</protein>
<evidence type="ECO:0008006" key="3">
    <source>
        <dbReference type="Google" id="ProtNLM"/>
    </source>
</evidence>
<dbReference type="EMBL" id="SHOA02000010">
    <property type="protein sequence ID" value="TDH72302.1"/>
    <property type="molecule type" value="Genomic_DNA"/>
</dbReference>
<comment type="caution">
    <text evidence="1">The sequence shown here is derived from an EMBL/GenBank/DDBJ whole genome shotgun (WGS) entry which is preliminary data.</text>
</comment>
<dbReference type="InterPro" id="IPR036691">
    <property type="entry name" value="Endo/exonu/phosph_ase_sf"/>
</dbReference>
<dbReference type="GeneID" id="94351490"/>
<organism evidence="1 2">
    <name type="scientific">Bremia lactucae</name>
    <name type="common">Lettuce downy mildew</name>
    <dbReference type="NCBI Taxonomy" id="4779"/>
    <lineage>
        <taxon>Eukaryota</taxon>
        <taxon>Sar</taxon>
        <taxon>Stramenopiles</taxon>
        <taxon>Oomycota</taxon>
        <taxon>Peronosporomycetes</taxon>
        <taxon>Peronosporales</taxon>
        <taxon>Peronosporaceae</taxon>
        <taxon>Bremia</taxon>
    </lineage>
</organism>
<gene>
    <name evidence="1" type="ORF">CCR75_007761</name>
</gene>
<dbReference type="OrthoDB" id="168226at2759"/>
<dbReference type="Gene3D" id="3.60.10.10">
    <property type="entry name" value="Endonuclease/exonuclease/phosphatase"/>
    <property type="match status" value="1"/>
</dbReference>
<sequence>MLQETHVASSELASMEKLYSQTWGFRLDEGKPFLSFWVPASGVAILVNPYGKVKAANLRYNNCGRLCNCASHQKASREMYFKTLKRFELPATDHVLVGGDFNCTMEISDRCYQPSAANHALPGLESLLATWALVDSIASPDGMPKEIIRAWCRETYMYCNPLPSEDEASARLERWYGSVYLVN</sequence>
<dbReference type="KEGG" id="blac:94351490"/>
<evidence type="ECO:0000313" key="2">
    <source>
        <dbReference type="Proteomes" id="UP000294530"/>
    </source>
</evidence>
<reference evidence="1 2" key="1">
    <citation type="journal article" date="2021" name="Genome Biol.">
        <title>AFLAP: assembly-free linkage analysis pipeline using k-mers from genome sequencing data.</title>
        <authorList>
            <person name="Fletcher K."/>
            <person name="Zhang L."/>
            <person name="Gil J."/>
            <person name="Han R."/>
            <person name="Cavanaugh K."/>
            <person name="Michelmore R."/>
        </authorList>
    </citation>
    <scope>NUCLEOTIDE SEQUENCE [LARGE SCALE GENOMIC DNA]</scope>
    <source>
        <strain evidence="1 2">SF5</strain>
    </source>
</reference>
<proteinExistence type="predicted"/>
<dbReference type="RefSeq" id="XP_067821801.1">
    <property type="nucleotide sequence ID" value="XM_067965819.1"/>
</dbReference>
<evidence type="ECO:0000313" key="1">
    <source>
        <dbReference type="EMBL" id="TDH72302.1"/>
    </source>
</evidence>
<accession>A0A976II90</accession>